<feature type="chain" id="PRO_5012296594" evidence="2">
    <location>
        <begin position="33"/>
        <end position="396"/>
    </location>
</feature>
<dbReference type="Gene3D" id="1.20.1170.10">
    <property type="match status" value="1"/>
</dbReference>
<gene>
    <name evidence="3" type="ORF">SAMN05421807_10880</name>
</gene>
<evidence type="ECO:0000313" key="4">
    <source>
        <dbReference type="Proteomes" id="UP000184079"/>
    </source>
</evidence>
<evidence type="ECO:0000313" key="3">
    <source>
        <dbReference type="EMBL" id="SHH52315.1"/>
    </source>
</evidence>
<dbReference type="CDD" id="cd22653">
    <property type="entry name" value="ClyA_HblB-like"/>
    <property type="match status" value="1"/>
</dbReference>
<dbReference type="AlphaFoldDB" id="A0A1M5TND5"/>
<dbReference type="RefSeq" id="WP_073008700.1">
    <property type="nucleotide sequence ID" value="NZ_FQXD01000008.1"/>
</dbReference>
<proteinExistence type="predicted"/>
<keyword evidence="4" id="KW-1185">Reference proteome</keyword>
<evidence type="ECO:0000256" key="1">
    <source>
        <dbReference type="SAM" id="Coils"/>
    </source>
</evidence>
<feature type="coiled-coil region" evidence="1">
    <location>
        <begin position="280"/>
        <end position="307"/>
    </location>
</feature>
<keyword evidence="2" id="KW-0732">Signal</keyword>
<dbReference type="EMBL" id="FQXD01000008">
    <property type="protein sequence ID" value="SHH52315.1"/>
    <property type="molecule type" value="Genomic_DNA"/>
</dbReference>
<dbReference type="Proteomes" id="UP000184079">
    <property type="component" value="Unassembled WGS sequence"/>
</dbReference>
<dbReference type="PANTHER" id="PTHR38443">
    <property type="match status" value="1"/>
</dbReference>
<protein>
    <submittedName>
        <fullName evidence="3">Non-hemolytic enterotoxin B/C</fullName>
    </submittedName>
</protein>
<feature type="signal peptide" evidence="2">
    <location>
        <begin position="1"/>
        <end position="32"/>
    </location>
</feature>
<dbReference type="Pfam" id="PF05791">
    <property type="entry name" value="Bacillus_HBL"/>
    <property type="match status" value="1"/>
</dbReference>
<dbReference type="InterPro" id="IPR052785">
    <property type="entry name" value="Enterotoxin_cmpnt"/>
</dbReference>
<keyword evidence="1" id="KW-0175">Coiled coil</keyword>
<dbReference type="OrthoDB" id="2925033at2"/>
<organism evidence="3 4">
    <name type="scientific">Virgibacillus chiguensis</name>
    <dbReference type="NCBI Taxonomy" id="411959"/>
    <lineage>
        <taxon>Bacteria</taxon>
        <taxon>Bacillati</taxon>
        <taxon>Bacillota</taxon>
        <taxon>Bacilli</taxon>
        <taxon>Bacillales</taxon>
        <taxon>Bacillaceae</taxon>
        <taxon>Virgibacillus</taxon>
    </lineage>
</organism>
<evidence type="ECO:0000256" key="2">
    <source>
        <dbReference type="SAM" id="SignalP"/>
    </source>
</evidence>
<accession>A0A1M5TND5</accession>
<dbReference type="PANTHER" id="PTHR38443:SF2">
    <property type="entry name" value="NON-HEMOLYTIC ENTEROTOXIN LYTIC COMPONENT L1"/>
    <property type="match status" value="1"/>
</dbReference>
<dbReference type="SUPFAM" id="SSF58100">
    <property type="entry name" value="Bacterial hemolysins"/>
    <property type="match status" value="1"/>
</dbReference>
<sequence>MTKKTKKVKPILLSAMAATVIFSNIAPSYAYAETAVKQQPVQVDQHKKFELGPDGLRDALETTGSNALVMDLYALTVIKQPDINFNNVNIVDNPLQKKILHDQKNARGNAKTWLDDLKPQLITTNQNIINYDNKFEGYYDRLVEAAENKDTKALAARLSRLANSVSDNKAAVDKLIVDLKEFRQKLQSDTQNLKGDTNELSTLLASQDAGIPLLQKQIETYYEAISKYNNILIASSVATAAGPLIIVGGVAVLATGAGTPLGIGLIAGGVGLAGGGITGVVLAKKGIDEAEAEIKNLTGKVTDAQIQLAGVTGIKQQMEYLTETIDIAIDSLQSISTQWNTMDAKYKSLLSNIAIMSPDDFDLLKEDLTIAKKSWGNIKEFAEKLYVEDTKVVDNL</sequence>
<reference evidence="4" key="1">
    <citation type="submission" date="2016-11" db="EMBL/GenBank/DDBJ databases">
        <authorList>
            <person name="Varghese N."/>
            <person name="Submissions S."/>
        </authorList>
    </citation>
    <scope>NUCLEOTIDE SEQUENCE [LARGE SCALE GENOMIC DNA]</scope>
    <source>
        <strain evidence="4">CGMCC 1.6496</strain>
    </source>
</reference>
<dbReference type="InterPro" id="IPR008414">
    <property type="entry name" value="HBL"/>
</dbReference>
<dbReference type="GO" id="GO:0016020">
    <property type="term" value="C:membrane"/>
    <property type="evidence" value="ECO:0007669"/>
    <property type="project" value="InterPro"/>
</dbReference>
<name>A0A1M5TND5_9BACI</name>